<comment type="caution">
    <text evidence="2">The sequence shown here is derived from an EMBL/GenBank/DDBJ whole genome shotgun (WGS) entry which is preliminary data.</text>
</comment>
<keyword evidence="1" id="KW-0812">Transmembrane</keyword>
<protein>
    <submittedName>
        <fullName evidence="2">Uncharacterized protein</fullName>
    </submittedName>
</protein>
<sequence length="51" mass="5355">GGTFFFIQPTGKAPVQQGDLVGVVAMVYVSCMGVGMEDAALLIGKQRTTHK</sequence>
<keyword evidence="3" id="KW-1185">Reference proteome</keyword>
<dbReference type="Proteomes" id="UP000033423">
    <property type="component" value="Unassembled WGS sequence"/>
</dbReference>
<reference evidence="2 3" key="1">
    <citation type="submission" date="2015-02" db="EMBL/GenBank/DDBJ databases">
        <title>Single-cell genomics of uncultivated deep-branching MTB reveals a conserved set of magnetosome genes.</title>
        <authorList>
            <person name="Kolinko S."/>
            <person name="Richter M."/>
            <person name="Glockner F.O."/>
            <person name="Brachmann A."/>
            <person name="Schuler D."/>
        </authorList>
    </citation>
    <scope>NUCLEOTIDE SEQUENCE [LARGE SCALE GENOMIC DNA]</scope>
    <source>
        <strain evidence="2">TM-1</strain>
    </source>
</reference>
<accession>A0A0F3GLB9</accession>
<keyword evidence="1" id="KW-0472">Membrane</keyword>
<dbReference type="EMBL" id="LACI01002673">
    <property type="protein sequence ID" value="KJU81478.1"/>
    <property type="molecule type" value="Genomic_DNA"/>
</dbReference>
<proteinExistence type="predicted"/>
<dbReference type="AlphaFoldDB" id="A0A0F3GLB9"/>
<evidence type="ECO:0000313" key="2">
    <source>
        <dbReference type="EMBL" id="KJU81478.1"/>
    </source>
</evidence>
<keyword evidence="1" id="KW-1133">Transmembrane helix</keyword>
<name>A0A0F3GLB9_9BACT</name>
<feature type="transmembrane region" description="Helical" evidence="1">
    <location>
        <begin position="20"/>
        <end position="43"/>
    </location>
</feature>
<organism evidence="2 3">
    <name type="scientific">Candidatus Magnetobacterium bavaricum</name>
    <dbReference type="NCBI Taxonomy" id="29290"/>
    <lineage>
        <taxon>Bacteria</taxon>
        <taxon>Pseudomonadati</taxon>
        <taxon>Nitrospirota</taxon>
        <taxon>Thermodesulfovibrionia</taxon>
        <taxon>Thermodesulfovibrionales</taxon>
        <taxon>Candidatus Magnetobacteriaceae</taxon>
        <taxon>Candidatus Magnetobacterium</taxon>
    </lineage>
</organism>
<evidence type="ECO:0000256" key="1">
    <source>
        <dbReference type="SAM" id="Phobius"/>
    </source>
</evidence>
<gene>
    <name evidence="2" type="ORF">MBAV_006329</name>
</gene>
<feature type="non-terminal residue" evidence="2">
    <location>
        <position position="1"/>
    </location>
</feature>
<evidence type="ECO:0000313" key="3">
    <source>
        <dbReference type="Proteomes" id="UP000033423"/>
    </source>
</evidence>